<organism evidence="1 2">
    <name type="scientific">Arctium lappa</name>
    <name type="common">Greater burdock</name>
    <name type="synonym">Lappa major</name>
    <dbReference type="NCBI Taxonomy" id="4217"/>
    <lineage>
        <taxon>Eukaryota</taxon>
        <taxon>Viridiplantae</taxon>
        <taxon>Streptophyta</taxon>
        <taxon>Embryophyta</taxon>
        <taxon>Tracheophyta</taxon>
        <taxon>Spermatophyta</taxon>
        <taxon>Magnoliopsida</taxon>
        <taxon>eudicotyledons</taxon>
        <taxon>Gunneridae</taxon>
        <taxon>Pentapetalae</taxon>
        <taxon>asterids</taxon>
        <taxon>campanulids</taxon>
        <taxon>Asterales</taxon>
        <taxon>Asteraceae</taxon>
        <taxon>Carduoideae</taxon>
        <taxon>Cardueae</taxon>
        <taxon>Arctiinae</taxon>
        <taxon>Arctium</taxon>
    </lineage>
</organism>
<evidence type="ECO:0000313" key="1">
    <source>
        <dbReference type="EMBL" id="KAI3735380.1"/>
    </source>
</evidence>
<proteinExistence type="predicted"/>
<reference evidence="1 2" key="2">
    <citation type="journal article" date="2022" name="Mol. Ecol. Resour.">
        <title>The genomes of chicory, endive, great burdock and yacon provide insights into Asteraceae paleo-polyploidization history and plant inulin production.</title>
        <authorList>
            <person name="Fan W."/>
            <person name="Wang S."/>
            <person name="Wang H."/>
            <person name="Wang A."/>
            <person name="Jiang F."/>
            <person name="Liu H."/>
            <person name="Zhao H."/>
            <person name="Xu D."/>
            <person name="Zhang Y."/>
        </authorList>
    </citation>
    <scope>NUCLEOTIDE SEQUENCE [LARGE SCALE GENOMIC DNA]</scope>
    <source>
        <strain evidence="2">cv. Niubang</strain>
    </source>
</reference>
<dbReference type="Proteomes" id="UP001055879">
    <property type="component" value="Linkage Group LG04"/>
</dbReference>
<reference evidence="2" key="1">
    <citation type="journal article" date="2022" name="Mol. Ecol. Resour.">
        <title>The genomes of chicory, endive, great burdock and yacon provide insights into Asteraceae palaeo-polyploidization history and plant inulin production.</title>
        <authorList>
            <person name="Fan W."/>
            <person name="Wang S."/>
            <person name="Wang H."/>
            <person name="Wang A."/>
            <person name="Jiang F."/>
            <person name="Liu H."/>
            <person name="Zhao H."/>
            <person name="Xu D."/>
            <person name="Zhang Y."/>
        </authorList>
    </citation>
    <scope>NUCLEOTIDE SEQUENCE [LARGE SCALE GENOMIC DNA]</scope>
    <source>
        <strain evidence="2">cv. Niubang</strain>
    </source>
</reference>
<accession>A0ACB9CMG0</accession>
<evidence type="ECO:0000313" key="2">
    <source>
        <dbReference type="Proteomes" id="UP001055879"/>
    </source>
</evidence>
<keyword evidence="2" id="KW-1185">Reference proteome</keyword>
<name>A0ACB9CMG0_ARCLA</name>
<protein>
    <submittedName>
        <fullName evidence="1">Uncharacterized protein</fullName>
    </submittedName>
</protein>
<dbReference type="EMBL" id="CM042050">
    <property type="protein sequence ID" value="KAI3735380.1"/>
    <property type="molecule type" value="Genomic_DNA"/>
</dbReference>
<comment type="caution">
    <text evidence="1">The sequence shown here is derived from an EMBL/GenBank/DDBJ whole genome shotgun (WGS) entry which is preliminary data.</text>
</comment>
<sequence>MEEKRVIESLTQGKDFAKQLQIHLNNPNSSSHQTQQILINNILNSYDKSLSLLVTPNAIATESHFHDGIGITKLESQVFFTQDSDHDFNVLQDHKYFSAKRKMSSGSSMEKWKNEVKVRADMKVEEGLDDGYSWSKYGQKDILGAKHPRGYYRCTYHQSEGCLATKQIQRTDNDPNVFNIAYRGSHTCNHGTDISSAVPLPLPLPSPPQSNIQQENQPTSQCPEFLLNFQTLGYKPTTENIKTPSFQFPSTSNNNFICPTLDNTFDSNISPSSISLTTSVSAYFTISQPRVNAARKNISPVVAESELNNVVSVDTSTSSHNVDVGFQFGQPEFGNDFNFDNSIFFD</sequence>
<gene>
    <name evidence="1" type="ORF">L6452_14876</name>
</gene>